<reference evidence="2" key="1">
    <citation type="submission" date="2022-12" db="EMBL/GenBank/DDBJ databases">
        <title>Reference genome sequencing for broad-spectrum identification of bacterial and archaeal isolates by mass spectrometry.</title>
        <authorList>
            <person name="Sekiguchi Y."/>
            <person name="Tourlousse D.M."/>
        </authorList>
    </citation>
    <scope>NUCLEOTIDE SEQUENCE</scope>
    <source>
        <strain evidence="2">14</strain>
    </source>
</reference>
<dbReference type="Pfam" id="PF09819">
    <property type="entry name" value="ABC_cobalt"/>
    <property type="match status" value="1"/>
</dbReference>
<evidence type="ECO:0000313" key="2">
    <source>
        <dbReference type="EMBL" id="GLI28465.1"/>
    </source>
</evidence>
<dbReference type="RefSeq" id="WP_281885867.1">
    <property type="nucleotide sequence ID" value="NZ_BSDP01000001.1"/>
</dbReference>
<dbReference type="EMBL" id="BSDP01000001">
    <property type="protein sequence ID" value="GLI28465.1"/>
    <property type="molecule type" value="Genomic_DNA"/>
</dbReference>
<keyword evidence="3" id="KW-1185">Reference proteome</keyword>
<dbReference type="Proteomes" id="UP001144396">
    <property type="component" value="Unassembled WGS sequence"/>
</dbReference>
<gene>
    <name evidence="2" type="ORF">ARHIZOSPH14_27070</name>
</gene>
<comment type="caution">
    <text evidence="2">The sequence shown here is derived from an EMBL/GenBank/DDBJ whole genome shotgun (WGS) entry which is preliminary data.</text>
</comment>
<accession>A0A9W6CY51</accession>
<feature type="transmembrane region" description="Helical" evidence="1">
    <location>
        <begin position="90"/>
        <end position="107"/>
    </location>
</feature>
<keyword evidence="1" id="KW-0472">Membrane</keyword>
<keyword evidence="1" id="KW-0812">Transmembrane</keyword>
<evidence type="ECO:0000256" key="1">
    <source>
        <dbReference type="SAM" id="Phobius"/>
    </source>
</evidence>
<evidence type="ECO:0008006" key="4">
    <source>
        <dbReference type="Google" id="ProtNLM"/>
    </source>
</evidence>
<dbReference type="InterPro" id="IPR017195">
    <property type="entry name" value="ABC_thiamin-permease_prd"/>
</dbReference>
<feature type="transmembrane region" description="Helical" evidence="1">
    <location>
        <begin position="33"/>
        <end position="59"/>
    </location>
</feature>
<sequence>MDRVSTRVILSCAAIGVGGGLFAAGAGYLAGLIAVIAPVLYGVTIGTHFLPSAVGLALLRRPGTAVLTGLIAGLVASAFAPQWLLRYLGTGLLVGVLLELPFLLTRYRKWSAWLYYLAAGGSGVVLGVAVFVALGAEYYAPAVWAVALPLYVLSPVVFTWLGRLIAAALERAGVARSSRQRTG</sequence>
<dbReference type="AlphaFoldDB" id="A0A9W6CY51"/>
<protein>
    <recommendedName>
        <fullName evidence="4">Acyl esterase</fullName>
    </recommendedName>
</protein>
<name>A0A9W6CY51_9MICO</name>
<feature type="transmembrane region" description="Helical" evidence="1">
    <location>
        <begin position="66"/>
        <end position="84"/>
    </location>
</feature>
<feature type="transmembrane region" description="Helical" evidence="1">
    <location>
        <begin position="114"/>
        <end position="136"/>
    </location>
</feature>
<evidence type="ECO:0000313" key="3">
    <source>
        <dbReference type="Proteomes" id="UP001144396"/>
    </source>
</evidence>
<keyword evidence="1" id="KW-1133">Transmembrane helix</keyword>
<feature type="transmembrane region" description="Helical" evidence="1">
    <location>
        <begin position="142"/>
        <end position="161"/>
    </location>
</feature>
<proteinExistence type="predicted"/>
<organism evidence="2 3">
    <name type="scientific">Agromyces rhizosphaerae</name>
    <dbReference type="NCBI Taxonomy" id="88374"/>
    <lineage>
        <taxon>Bacteria</taxon>
        <taxon>Bacillati</taxon>
        <taxon>Actinomycetota</taxon>
        <taxon>Actinomycetes</taxon>
        <taxon>Micrococcales</taxon>
        <taxon>Microbacteriaceae</taxon>
        <taxon>Agromyces</taxon>
    </lineage>
</organism>